<feature type="domain" description="Peptidase M50" evidence="11">
    <location>
        <begin position="68"/>
        <end position="232"/>
    </location>
</feature>
<dbReference type="PANTHER" id="PTHR31412">
    <property type="entry name" value="ZINC METALLOPROTEASE EGY1"/>
    <property type="match status" value="1"/>
</dbReference>
<name>A0A5B9M991_9BACT</name>
<evidence type="ECO:0000256" key="2">
    <source>
        <dbReference type="ARBA" id="ARBA00004141"/>
    </source>
</evidence>
<dbReference type="AlphaFoldDB" id="A0A5B9M991"/>
<dbReference type="Pfam" id="PF02163">
    <property type="entry name" value="Peptidase_M50"/>
    <property type="match status" value="1"/>
</dbReference>
<evidence type="ECO:0000256" key="1">
    <source>
        <dbReference type="ARBA" id="ARBA00001947"/>
    </source>
</evidence>
<comment type="subcellular location">
    <subcellularLocation>
        <location evidence="2">Membrane</location>
        <topology evidence="2">Multi-pass membrane protein</topology>
    </subcellularLocation>
</comment>
<comment type="cofactor">
    <cofactor evidence="1">
        <name>Zn(2+)</name>
        <dbReference type="ChEBI" id="CHEBI:29105"/>
    </cofactor>
</comment>
<comment type="similarity">
    <text evidence="3">Belongs to the peptidase M50B family.</text>
</comment>
<proteinExistence type="inferred from homology"/>
<feature type="transmembrane region" description="Helical" evidence="10">
    <location>
        <begin position="237"/>
        <end position="263"/>
    </location>
</feature>
<feature type="transmembrane region" description="Helical" evidence="10">
    <location>
        <begin position="95"/>
        <end position="116"/>
    </location>
</feature>
<evidence type="ECO:0000313" key="12">
    <source>
        <dbReference type="EMBL" id="QEF97752.1"/>
    </source>
</evidence>
<reference evidence="12 13" key="1">
    <citation type="submission" date="2019-02" db="EMBL/GenBank/DDBJ databases">
        <title>Planctomycetal bacteria perform biofilm scaping via a novel small molecule.</title>
        <authorList>
            <person name="Jeske O."/>
            <person name="Boedeker C."/>
            <person name="Wiegand S."/>
            <person name="Breitling P."/>
            <person name="Kallscheuer N."/>
            <person name="Jogler M."/>
            <person name="Rohde M."/>
            <person name="Petersen J."/>
            <person name="Medema M.H."/>
            <person name="Surup F."/>
            <person name="Jogler C."/>
        </authorList>
    </citation>
    <scope>NUCLEOTIDE SEQUENCE [LARGE SCALE GENOMIC DNA]</scope>
    <source>
        <strain evidence="12 13">Mal15</strain>
    </source>
</reference>
<evidence type="ECO:0000256" key="5">
    <source>
        <dbReference type="ARBA" id="ARBA00022692"/>
    </source>
</evidence>
<accession>A0A5B9M991</accession>
<gene>
    <name evidence="12" type="ORF">Mal15_17960</name>
</gene>
<keyword evidence="9 10" id="KW-0472">Membrane</keyword>
<evidence type="ECO:0000259" key="11">
    <source>
        <dbReference type="Pfam" id="PF02163"/>
    </source>
</evidence>
<evidence type="ECO:0000256" key="10">
    <source>
        <dbReference type="SAM" id="Phobius"/>
    </source>
</evidence>
<evidence type="ECO:0000313" key="13">
    <source>
        <dbReference type="Proteomes" id="UP000321353"/>
    </source>
</evidence>
<protein>
    <submittedName>
        <fullName evidence="12">Peptidase family M50</fullName>
    </submittedName>
</protein>
<feature type="transmembrane region" description="Helical" evidence="10">
    <location>
        <begin position="128"/>
        <end position="152"/>
    </location>
</feature>
<keyword evidence="13" id="KW-1185">Reference proteome</keyword>
<feature type="transmembrane region" description="Helical" evidence="10">
    <location>
        <begin position="197"/>
        <end position="216"/>
    </location>
</feature>
<dbReference type="EMBL" id="CP036264">
    <property type="protein sequence ID" value="QEF97752.1"/>
    <property type="molecule type" value="Genomic_DNA"/>
</dbReference>
<evidence type="ECO:0000256" key="4">
    <source>
        <dbReference type="ARBA" id="ARBA00022670"/>
    </source>
</evidence>
<keyword evidence="7" id="KW-0809">Transit peptide</keyword>
<organism evidence="12 13">
    <name type="scientific">Stieleria maiorica</name>
    <dbReference type="NCBI Taxonomy" id="2795974"/>
    <lineage>
        <taxon>Bacteria</taxon>
        <taxon>Pseudomonadati</taxon>
        <taxon>Planctomycetota</taxon>
        <taxon>Planctomycetia</taxon>
        <taxon>Pirellulales</taxon>
        <taxon>Pirellulaceae</taxon>
        <taxon>Stieleria</taxon>
    </lineage>
</organism>
<dbReference type="KEGG" id="smam:Mal15_17960"/>
<dbReference type="GO" id="GO:0008233">
    <property type="term" value="F:peptidase activity"/>
    <property type="evidence" value="ECO:0007669"/>
    <property type="project" value="UniProtKB-KW"/>
</dbReference>
<keyword evidence="4" id="KW-0645">Protease</keyword>
<dbReference type="Proteomes" id="UP000321353">
    <property type="component" value="Chromosome"/>
</dbReference>
<evidence type="ECO:0000256" key="6">
    <source>
        <dbReference type="ARBA" id="ARBA00022801"/>
    </source>
</evidence>
<keyword evidence="8 10" id="KW-1133">Transmembrane helix</keyword>
<dbReference type="PANTHER" id="PTHR31412:SF0">
    <property type="entry name" value="ZINC METALLOPROTEASE EGY1, CHLOROPLASTIC-RELATED"/>
    <property type="match status" value="1"/>
</dbReference>
<feature type="transmembrane region" description="Helical" evidence="10">
    <location>
        <begin position="283"/>
        <end position="303"/>
    </location>
</feature>
<keyword evidence="6" id="KW-0378">Hydrolase</keyword>
<dbReference type="InterPro" id="IPR008915">
    <property type="entry name" value="Peptidase_M50"/>
</dbReference>
<dbReference type="InterPro" id="IPR044838">
    <property type="entry name" value="EGY1-like"/>
</dbReference>
<dbReference type="CDD" id="cd06160">
    <property type="entry name" value="S2P-M50_like_2"/>
    <property type="match status" value="1"/>
</dbReference>
<sequence length="305" mass="33184">MSCSLQRGIVFSMQAEQPAPLPRTSETNLDAELVDPQDSVYRSRLRRLLPIILFVATFLSTYLAGGLAFSLALMSTLLTHELGHYLQARRYGVPASLPLFIPMPISPIGTMGAVILMEPGMGNRRTLFDIAITGPLAGLVPALLFCILGLQWSEVVVVTDNQMGLMLGEPLLFKLLIYFTFGSLAEGQDVLLHPVAFAGWVGIFITALNLFPIGQLDGGHVLYALLRRRAHTLAKGLLLAAAVAVVLWGYWGWTLMLILLVWMGPVHPPTAEDAVSLGTGRSFLGWASLLFVPLGFTPVPFYLPT</sequence>
<keyword evidence="5 10" id="KW-0812">Transmembrane</keyword>
<evidence type="ECO:0000256" key="9">
    <source>
        <dbReference type="ARBA" id="ARBA00023136"/>
    </source>
</evidence>
<evidence type="ECO:0000256" key="8">
    <source>
        <dbReference type="ARBA" id="ARBA00022989"/>
    </source>
</evidence>
<dbReference type="GO" id="GO:0006508">
    <property type="term" value="P:proteolysis"/>
    <property type="evidence" value="ECO:0007669"/>
    <property type="project" value="UniProtKB-KW"/>
</dbReference>
<dbReference type="GO" id="GO:0016020">
    <property type="term" value="C:membrane"/>
    <property type="evidence" value="ECO:0007669"/>
    <property type="project" value="UniProtKB-SubCell"/>
</dbReference>
<feature type="transmembrane region" description="Helical" evidence="10">
    <location>
        <begin position="51"/>
        <end position="75"/>
    </location>
</feature>
<evidence type="ECO:0000256" key="7">
    <source>
        <dbReference type="ARBA" id="ARBA00022946"/>
    </source>
</evidence>
<evidence type="ECO:0000256" key="3">
    <source>
        <dbReference type="ARBA" id="ARBA00007931"/>
    </source>
</evidence>